<proteinExistence type="predicted"/>
<evidence type="ECO:0000256" key="1">
    <source>
        <dbReference type="SAM" id="SignalP"/>
    </source>
</evidence>
<evidence type="ECO:0000313" key="2">
    <source>
        <dbReference type="EMBL" id="SZX68938.1"/>
    </source>
</evidence>
<dbReference type="Proteomes" id="UP000256970">
    <property type="component" value="Unassembled WGS sequence"/>
</dbReference>
<organism evidence="2 3">
    <name type="scientific">Tetradesmus obliquus</name>
    <name type="common">Green alga</name>
    <name type="synonym">Acutodesmus obliquus</name>
    <dbReference type="NCBI Taxonomy" id="3088"/>
    <lineage>
        <taxon>Eukaryota</taxon>
        <taxon>Viridiplantae</taxon>
        <taxon>Chlorophyta</taxon>
        <taxon>core chlorophytes</taxon>
        <taxon>Chlorophyceae</taxon>
        <taxon>CS clade</taxon>
        <taxon>Sphaeropleales</taxon>
        <taxon>Scenedesmaceae</taxon>
        <taxon>Tetradesmus</taxon>
    </lineage>
</organism>
<dbReference type="AlphaFoldDB" id="A0A383VTV8"/>
<reference evidence="2 3" key="1">
    <citation type="submission" date="2016-10" db="EMBL/GenBank/DDBJ databases">
        <authorList>
            <person name="Cai Z."/>
        </authorList>
    </citation>
    <scope>NUCLEOTIDE SEQUENCE [LARGE SCALE GENOMIC DNA]</scope>
</reference>
<dbReference type="EMBL" id="FNXT01000890">
    <property type="protein sequence ID" value="SZX68938.1"/>
    <property type="molecule type" value="Genomic_DNA"/>
</dbReference>
<name>A0A383VTV8_TETOB</name>
<protein>
    <recommendedName>
        <fullName evidence="4">Methyltransferase FkbM domain-containing protein</fullName>
    </recommendedName>
</protein>
<keyword evidence="3" id="KW-1185">Reference proteome</keyword>
<feature type="signal peptide" evidence="1">
    <location>
        <begin position="1"/>
        <end position="38"/>
    </location>
</feature>
<keyword evidence="1" id="KW-0732">Signal</keyword>
<gene>
    <name evidence="2" type="ORF">BQ4739_LOCUS9248</name>
</gene>
<feature type="chain" id="PRO_5016938482" description="Methyltransferase FkbM domain-containing protein" evidence="1">
    <location>
        <begin position="39"/>
        <end position="395"/>
    </location>
</feature>
<sequence length="395" mass="43986">MKPHSHGKQQQQQPPPPNRGTLILCIFLATALLHCKYSEHTAPAPAAGAAAAGAAAAARRMLPTPVTLNSQNLASSAAAAADSCVTTTEYFPSEFELSWLGNVTRWQEDFCSAIDMPEQAAAVATWLNTLQQERETPAEEQHQLSYDPKVFSKYVTTSTCDGADSVETVTWIEPLAHGLRHPGALCGTTSKAAVMSRDYLLLAHSHEVAAAREASRQRCMKRTCQTIFMDLGATTYDDRDIAGQGWFVRSYERLGLAFDRLLLWEAKPLDPAKVYSKVPPELLHKYQYFNIPAHTDLSSPSHPVRILKQIAQPGDFVVFKLDIDHAESETAILQALLDDPEASDLVDEFFFEYHVTFGEMLRYWKSQADPAKSLADAFALFYELRQRGWRAHSWV</sequence>
<evidence type="ECO:0008006" key="4">
    <source>
        <dbReference type="Google" id="ProtNLM"/>
    </source>
</evidence>
<accession>A0A383VTV8</accession>
<evidence type="ECO:0000313" key="3">
    <source>
        <dbReference type="Proteomes" id="UP000256970"/>
    </source>
</evidence>